<feature type="domain" description="Eis-like acetyltransferase" evidence="5">
    <location>
        <begin position="181"/>
        <end position="288"/>
    </location>
</feature>
<evidence type="ECO:0000259" key="4">
    <source>
        <dbReference type="Pfam" id="PF13530"/>
    </source>
</evidence>
<feature type="binding site" evidence="3">
    <location>
        <begin position="118"/>
        <end position="119"/>
    </location>
    <ligand>
        <name>acetyl-CoA</name>
        <dbReference type="ChEBI" id="CHEBI:57288"/>
    </ligand>
</feature>
<organism evidence="6 7">
    <name type="scientific">Prauserella shujinwangii</name>
    <dbReference type="NCBI Taxonomy" id="1453103"/>
    <lineage>
        <taxon>Bacteria</taxon>
        <taxon>Bacillati</taxon>
        <taxon>Actinomycetota</taxon>
        <taxon>Actinomycetes</taxon>
        <taxon>Pseudonocardiales</taxon>
        <taxon>Pseudonocardiaceae</taxon>
        <taxon>Prauserella</taxon>
    </lineage>
</organism>
<keyword evidence="7" id="KW-1185">Reference proteome</keyword>
<keyword evidence="2 3" id="KW-0012">Acyltransferase</keyword>
<dbReference type="GO" id="GO:0034069">
    <property type="term" value="F:aminoglycoside N-acetyltransferase activity"/>
    <property type="evidence" value="ECO:0007669"/>
    <property type="project" value="TreeGrafter"/>
</dbReference>
<dbReference type="HAMAP" id="MF_01812">
    <property type="entry name" value="Eis"/>
    <property type="match status" value="1"/>
</dbReference>
<feature type="active site" description="Proton donor" evidence="3">
    <location>
        <position position="123"/>
    </location>
</feature>
<dbReference type="Pfam" id="PF13530">
    <property type="entry name" value="SCP2_2"/>
    <property type="match status" value="1"/>
</dbReference>
<dbReference type="SUPFAM" id="SSF55729">
    <property type="entry name" value="Acyl-CoA N-acyltransferases (Nat)"/>
    <property type="match status" value="1"/>
</dbReference>
<dbReference type="Pfam" id="PF17668">
    <property type="entry name" value="Acetyltransf_17"/>
    <property type="match status" value="1"/>
</dbReference>
<dbReference type="Proteomes" id="UP000238362">
    <property type="component" value="Unassembled WGS sequence"/>
</dbReference>
<dbReference type="SUPFAM" id="SSF55718">
    <property type="entry name" value="SCP-like"/>
    <property type="match status" value="1"/>
</dbReference>
<protein>
    <submittedName>
        <fullName evidence="6">Putative acetyltransferase</fullName>
    </submittedName>
</protein>
<evidence type="ECO:0000313" key="7">
    <source>
        <dbReference type="Proteomes" id="UP000238362"/>
    </source>
</evidence>
<dbReference type="Pfam" id="PF13527">
    <property type="entry name" value="Acetyltransf_9"/>
    <property type="match status" value="1"/>
</dbReference>
<dbReference type="PANTHER" id="PTHR37817:SF1">
    <property type="entry name" value="N-ACETYLTRANSFERASE EIS"/>
    <property type="match status" value="1"/>
</dbReference>
<dbReference type="NCBIfam" id="NF002367">
    <property type="entry name" value="PRK01346.1-4"/>
    <property type="match status" value="1"/>
</dbReference>
<dbReference type="InterPro" id="IPR016181">
    <property type="entry name" value="Acyl_CoA_acyltransferase"/>
</dbReference>
<dbReference type="PANTHER" id="PTHR37817">
    <property type="entry name" value="N-ACETYLTRANSFERASE EIS"/>
    <property type="match status" value="1"/>
</dbReference>
<reference evidence="6 7" key="1">
    <citation type="submission" date="2018-03" db="EMBL/GenBank/DDBJ databases">
        <title>Genomic Encyclopedia of Type Strains, Phase III (KMG-III): the genomes of soil and plant-associated and newly described type strains.</title>
        <authorList>
            <person name="Whitman W."/>
        </authorList>
    </citation>
    <scope>NUCLEOTIDE SEQUENCE [LARGE SCALE GENOMIC DNA]</scope>
    <source>
        <strain evidence="6 7">CGMCC 4.7125</strain>
    </source>
</reference>
<evidence type="ECO:0000256" key="3">
    <source>
        <dbReference type="HAMAP-Rule" id="MF_01812"/>
    </source>
</evidence>
<dbReference type="Gene3D" id="3.30.1050.10">
    <property type="entry name" value="SCP2 sterol-binding domain"/>
    <property type="match status" value="1"/>
</dbReference>
<evidence type="ECO:0000256" key="1">
    <source>
        <dbReference type="ARBA" id="ARBA00022679"/>
    </source>
</evidence>
<dbReference type="GO" id="GO:0030649">
    <property type="term" value="P:aminoglycoside antibiotic catabolic process"/>
    <property type="evidence" value="ECO:0007669"/>
    <property type="project" value="TreeGrafter"/>
</dbReference>
<comment type="caution">
    <text evidence="6">The sequence shown here is derived from an EMBL/GenBank/DDBJ whole genome shotgun (WGS) entry which is preliminary data.</text>
</comment>
<feature type="binding site" evidence="3">
    <location>
        <begin position="82"/>
        <end position="84"/>
    </location>
    <ligand>
        <name>acetyl-CoA</name>
        <dbReference type="ChEBI" id="CHEBI:57288"/>
    </ligand>
</feature>
<evidence type="ECO:0000313" key="6">
    <source>
        <dbReference type="EMBL" id="PRX45051.1"/>
    </source>
</evidence>
<dbReference type="InterPro" id="IPR041380">
    <property type="entry name" value="Acetyltransf_17"/>
</dbReference>
<dbReference type="InterPro" id="IPR022902">
    <property type="entry name" value="NAcTrfase_Eis"/>
</dbReference>
<dbReference type="EMBL" id="PVNH01000010">
    <property type="protein sequence ID" value="PRX45051.1"/>
    <property type="molecule type" value="Genomic_DNA"/>
</dbReference>
<feature type="domain" description="Enhanced intracellular survival protein" evidence="4">
    <location>
        <begin position="299"/>
        <end position="394"/>
    </location>
</feature>
<feature type="active site" description="Proton acceptor; via carboxylate" evidence="3">
    <location>
        <position position="398"/>
    </location>
</feature>
<dbReference type="InterPro" id="IPR051554">
    <property type="entry name" value="Acetyltransferase_Eis"/>
</dbReference>
<evidence type="ECO:0000256" key="2">
    <source>
        <dbReference type="ARBA" id="ARBA00023315"/>
    </source>
</evidence>
<gene>
    <name evidence="6" type="ORF">B0I33_110150</name>
</gene>
<dbReference type="RefSeq" id="WP_106180991.1">
    <property type="nucleotide sequence ID" value="NZ_PVNH01000010.1"/>
</dbReference>
<keyword evidence="1 3" id="KW-0808">Transferase</keyword>
<sequence length="398" mass="43419">MSDHEIRVLADEEHRAANTLFRAAMHAPKAGAEDWALEARGYQPGRTLGAFDEELIGTAQSIDSDLTVPGGGTVPLAAVTRVGVRADRVRRGVLSGLLQRQFADFAERGTVAAALHASEGAIYGRFGYGVATTGRSYAVDRRIARLRPEVPSGGEIELLDTDTALDRLPRIYAGLERLRPGMLARPSYLWLSEEPFLRQADTPLRAAVHHGPRGADGYARYLVSRTPGSPVTARVVDFHAATAEAFAGLWRFLLGLDLVDVIETRSRPLDEPVELLFTDPRACRVTGVRDEIWLRLVDVPAALAARERDADPLVIEVSDPRLPANSGRYLITPDEVTRTDRPPEITLGADTLAMLYLGGWRPSALAAVGRLAAANADAERTADRLFRARRAPWCGTFF</sequence>
<proteinExistence type="inferred from homology"/>
<dbReference type="AlphaFoldDB" id="A0A2T0LP68"/>
<evidence type="ECO:0000259" key="5">
    <source>
        <dbReference type="Pfam" id="PF17668"/>
    </source>
</evidence>
<dbReference type="OrthoDB" id="8399956at2"/>
<dbReference type="InterPro" id="IPR025559">
    <property type="entry name" value="Eis_dom"/>
</dbReference>
<accession>A0A2T0LP68</accession>
<dbReference type="InterPro" id="IPR036527">
    <property type="entry name" value="SCP2_sterol-bd_dom_sf"/>
</dbReference>
<comment type="subunit">
    <text evidence="3">Homohexamer; trimer of dimers.</text>
</comment>
<name>A0A2T0LP68_9PSEU</name>
<feature type="binding site" evidence="3">
    <location>
        <begin position="90"/>
        <end position="95"/>
    </location>
    <ligand>
        <name>acetyl-CoA</name>
        <dbReference type="ChEBI" id="CHEBI:57288"/>
    </ligand>
</feature>
<dbReference type="Gene3D" id="3.40.630.30">
    <property type="match status" value="2"/>
</dbReference>
<comment type="similarity">
    <text evidence="3">Belongs to the acetyltransferase Eis family.</text>
</comment>